<evidence type="ECO:0000313" key="4">
    <source>
        <dbReference type="Proteomes" id="UP000016922"/>
    </source>
</evidence>
<keyword evidence="4" id="KW-1185">Reference proteome</keyword>
<feature type="region of interest" description="Disordered" evidence="1">
    <location>
        <begin position="1"/>
        <end position="29"/>
    </location>
</feature>
<evidence type="ECO:0000256" key="1">
    <source>
        <dbReference type="SAM" id="MobiDB-lite"/>
    </source>
</evidence>
<keyword evidence="2" id="KW-1133">Transmembrane helix</keyword>
<dbReference type="RefSeq" id="XP_008077809.1">
    <property type="nucleotide sequence ID" value="XM_008079618.1"/>
</dbReference>
<keyword evidence="2" id="KW-0472">Membrane</keyword>
<reference evidence="3 4" key="1">
    <citation type="journal article" date="2013" name="BMC Genomics">
        <title>Genomics-driven discovery of the pneumocandin biosynthetic gene cluster in the fungus Glarea lozoyensis.</title>
        <authorList>
            <person name="Chen L."/>
            <person name="Yue Q."/>
            <person name="Zhang X."/>
            <person name="Xiang M."/>
            <person name="Wang C."/>
            <person name="Li S."/>
            <person name="Che Y."/>
            <person name="Ortiz-Lopez F.J."/>
            <person name="Bills G.F."/>
            <person name="Liu X."/>
            <person name="An Z."/>
        </authorList>
    </citation>
    <scope>NUCLEOTIDE SEQUENCE [LARGE SCALE GENOMIC DNA]</scope>
    <source>
        <strain evidence="4">ATCC 20868 / MF5171</strain>
    </source>
</reference>
<organism evidence="3 4">
    <name type="scientific">Glarea lozoyensis (strain ATCC 20868 / MF5171)</name>
    <dbReference type="NCBI Taxonomy" id="1116229"/>
    <lineage>
        <taxon>Eukaryota</taxon>
        <taxon>Fungi</taxon>
        <taxon>Dikarya</taxon>
        <taxon>Ascomycota</taxon>
        <taxon>Pezizomycotina</taxon>
        <taxon>Leotiomycetes</taxon>
        <taxon>Helotiales</taxon>
        <taxon>Helotiaceae</taxon>
        <taxon>Glarea</taxon>
    </lineage>
</organism>
<dbReference type="GeneID" id="19469563"/>
<feature type="compositionally biased region" description="Polar residues" evidence="1">
    <location>
        <begin position="19"/>
        <end position="29"/>
    </location>
</feature>
<feature type="transmembrane region" description="Helical" evidence="2">
    <location>
        <begin position="133"/>
        <end position="157"/>
    </location>
</feature>
<evidence type="ECO:0000256" key="2">
    <source>
        <dbReference type="SAM" id="Phobius"/>
    </source>
</evidence>
<dbReference type="EMBL" id="KE145355">
    <property type="protein sequence ID" value="EPE34822.1"/>
    <property type="molecule type" value="Genomic_DNA"/>
</dbReference>
<gene>
    <name evidence="3" type="ORF">GLAREA_10517</name>
</gene>
<evidence type="ECO:0000313" key="3">
    <source>
        <dbReference type="EMBL" id="EPE34822.1"/>
    </source>
</evidence>
<protein>
    <submittedName>
        <fullName evidence="3">Uncharacterized protein</fullName>
    </submittedName>
</protein>
<accession>S3D8P1</accession>
<dbReference type="AlphaFoldDB" id="S3D8P1"/>
<keyword evidence="2" id="KW-0812">Transmembrane</keyword>
<dbReference type="KEGG" id="glz:GLAREA_10517"/>
<proteinExistence type="predicted"/>
<dbReference type="HOGENOM" id="CLU_1454541_0_0_1"/>
<dbReference type="Proteomes" id="UP000016922">
    <property type="component" value="Unassembled WGS sequence"/>
</dbReference>
<dbReference type="OrthoDB" id="10334952at2759"/>
<sequence length="186" mass="21087">MSRDNEETLGVAPTPHVPCQSSEIDPTQRVNSRDIDQMAQMLSRENRRLPDGLYKFNKDKNGNLISIVDVSEETMVDMKKANMQMNVMEKNDLTTNINKKKKVVPSKNSLKKRFWKWYYTKYEKSGITNGADAICLASLLLVLVISFVAFVVAWIYVDKAEDAMRQCIQDSGDGDPNGRCPGQHHS</sequence>
<name>S3D8P1_GLAL2</name>